<feature type="domain" description="DUF5666" evidence="1">
    <location>
        <begin position="162"/>
        <end position="215"/>
    </location>
</feature>
<evidence type="ECO:0000313" key="3">
    <source>
        <dbReference type="Proteomes" id="UP001187859"/>
    </source>
</evidence>
<protein>
    <submittedName>
        <fullName evidence="2">DUF5666 domain-containing protein</fullName>
    </submittedName>
</protein>
<evidence type="ECO:0000313" key="2">
    <source>
        <dbReference type="EMBL" id="MDV5392494.1"/>
    </source>
</evidence>
<name>A0AAE4Q4C5_9GAMM</name>
<sequence>MNKHLVGISALLLTACGGDGSSTDVTPPPANLPAKVMGTVTQVSADHQQITVNGYKINIANADIRYQQQPLDAKAIQVGMRLDLVNQGQQAKTVEVDPALVGEISAINQNNITVNGIQLAVASASQYKKGDWVAVNGYPTVVGQWQVESINLFPNLAIAEIEGRVTELDPVMQQFRLGSALIDYANAELEGLLAEGVWVEVEGQQDGAVFKAHEVDVEDASDVPTFNEMELEGTVTWVNQDKSQFELNSRTRLYVTEQTQFEDGNRTNLLEGKRLEVDIQSTAQGLWAKEVDFESSDAGGPLPDLGNKFELEGRATLDSNNQLQINGFTFIIDARTLFDDGLTLANLDQKWLQIEGVELADGQWLVKEIDLEQQSNELELTGKVSQNSLWGYHASDASLATFDGKWVNVECQFDGMQIHSCRIDD</sequence>
<organism evidence="2 3">
    <name type="scientific">Shewanella xiamenensis</name>
    <dbReference type="NCBI Taxonomy" id="332186"/>
    <lineage>
        <taxon>Bacteria</taxon>
        <taxon>Pseudomonadati</taxon>
        <taxon>Pseudomonadota</taxon>
        <taxon>Gammaproteobacteria</taxon>
        <taxon>Alteromonadales</taxon>
        <taxon>Shewanellaceae</taxon>
        <taxon>Shewanella</taxon>
    </lineage>
</organism>
<proteinExistence type="predicted"/>
<accession>A0AAE4Q4C5</accession>
<feature type="domain" description="DUF5666" evidence="1">
    <location>
        <begin position="102"/>
        <end position="141"/>
    </location>
</feature>
<dbReference type="Pfam" id="PF18914">
    <property type="entry name" value="DUF5666"/>
    <property type="match status" value="4"/>
</dbReference>
<dbReference type="AlphaFoldDB" id="A0AAE4Q4C5"/>
<feature type="domain" description="DUF5666" evidence="1">
    <location>
        <begin position="232"/>
        <end position="291"/>
    </location>
</feature>
<comment type="caution">
    <text evidence="2">The sequence shown here is derived from an EMBL/GenBank/DDBJ whole genome shotgun (WGS) entry which is preliminary data.</text>
</comment>
<dbReference type="PROSITE" id="PS51257">
    <property type="entry name" value="PROKAR_LIPOPROTEIN"/>
    <property type="match status" value="1"/>
</dbReference>
<feature type="domain" description="DUF5666" evidence="1">
    <location>
        <begin position="318"/>
        <end position="369"/>
    </location>
</feature>
<dbReference type="InterPro" id="IPR043724">
    <property type="entry name" value="DUF5666"/>
</dbReference>
<evidence type="ECO:0000259" key="1">
    <source>
        <dbReference type="Pfam" id="PF18914"/>
    </source>
</evidence>
<dbReference type="RefSeq" id="WP_264889284.1">
    <property type="nucleotide sequence ID" value="NZ_AP026732.1"/>
</dbReference>
<reference evidence="2" key="1">
    <citation type="submission" date="2023-05" db="EMBL/GenBank/DDBJ databases">
        <title>Colonisation of extended spectrum b-lactamase- and carbapenemase-producing bacteria on hospital surfaces from low- and middle-income countries.</title>
        <authorList>
            <person name="Nieto-Rosado M."/>
            <person name="Sands K."/>
            <person name="Iregbu K."/>
            <person name="Zahra R."/>
            <person name="Mazarati J.B."/>
            <person name="Mehtar S."/>
            <person name="Barnards-Group B."/>
            <person name="Walsh T.R."/>
        </authorList>
    </citation>
    <scope>NUCLEOTIDE SEQUENCE</scope>
    <source>
        <strain evidence="2">PP-E493</strain>
    </source>
</reference>
<dbReference type="Proteomes" id="UP001187859">
    <property type="component" value="Unassembled WGS sequence"/>
</dbReference>
<dbReference type="EMBL" id="JASGOQ010000001">
    <property type="protein sequence ID" value="MDV5392494.1"/>
    <property type="molecule type" value="Genomic_DNA"/>
</dbReference>
<gene>
    <name evidence="2" type="ORF">QM089_20075</name>
</gene>